<dbReference type="GO" id="GO:0006508">
    <property type="term" value="P:proteolysis"/>
    <property type="evidence" value="ECO:0007669"/>
    <property type="project" value="UniProtKB-KW"/>
</dbReference>
<feature type="chain" id="PRO_5010907141" evidence="9">
    <location>
        <begin position="28"/>
        <end position="498"/>
    </location>
</feature>
<sequence length="498" mass="53472">MAHQRLRELLWLLAAAAPALLVPPAAAQDVFPPTSEFEQHDVGCVHMPIFHRNMEQRGSPNQRRAVQVPFSQRYDVGYYTRLSFGSPPQEALVHLDTGSFELWINPTCSVLAAGERSFCQTGGSYDWTKSSTAQDMKTTNQLRYGIGAANISYVRDTIGIPGTKMQVTNAQFGVATSSQQQNAGILGIGHGVSQTIKYKNFVDELKDQNVTKTKAFSVALGSKDEKQGIVVFGGVDTSKFAGRLARLPIIPAVMSPDGVRRYWVQMQSLTLNPPSRRARVYNNSRTPVFLDTGSTLTLLPEEMVKAIASDFGSTALDAQGYWPVNCDLTKVNGTLDFAFDNVTIRVPYKELIRSFNNNCVLGLSSNNNFMLLGDTFLRSAYMVFDQDSDCVWMSQYVNCGASPAALESTKSLRTLEGKCSGQVEAPGAGSAAVSPAANSTTPPPALSPPSTITSSPVGSKTPIPSGPAGSGSGRPAADWGIAVVAMVSVAISAWPLLV</sequence>
<feature type="compositionally biased region" description="Low complexity" evidence="8">
    <location>
        <begin position="430"/>
        <end position="440"/>
    </location>
</feature>
<keyword evidence="5" id="KW-0378">Hydrolase</keyword>
<keyword evidence="4" id="KW-0064">Aspartyl protease</keyword>
<keyword evidence="13" id="KW-1185">Reference proteome</keyword>
<feature type="active site" evidence="6">
    <location>
        <position position="96"/>
    </location>
</feature>
<dbReference type="AlphaFoldDB" id="A0A0C4EG40"/>
<dbReference type="OrthoDB" id="771136at2759"/>
<evidence type="ECO:0000256" key="7">
    <source>
        <dbReference type="PIRSR" id="PIRSR601461-2"/>
    </source>
</evidence>
<reference evidence="13" key="1">
    <citation type="submission" date="2010-05" db="EMBL/GenBank/DDBJ databases">
        <title>The genome sequence of Magnaporthe poae strain ATCC 64411.</title>
        <authorList>
            <person name="Ma L.-J."/>
            <person name="Dead R."/>
            <person name="Young S."/>
            <person name="Zeng Q."/>
            <person name="Koehrsen M."/>
            <person name="Alvarado L."/>
            <person name="Berlin A."/>
            <person name="Chapman S.B."/>
            <person name="Chen Z."/>
            <person name="Freedman E."/>
            <person name="Gellesch M."/>
            <person name="Goldberg J."/>
            <person name="Griggs A."/>
            <person name="Gujja S."/>
            <person name="Heilman E.R."/>
            <person name="Heiman D."/>
            <person name="Hepburn T."/>
            <person name="Howarth C."/>
            <person name="Jen D."/>
            <person name="Larson L."/>
            <person name="Mehta T."/>
            <person name="Neiman D."/>
            <person name="Pearson M."/>
            <person name="Roberts A."/>
            <person name="Saif S."/>
            <person name="Shea T."/>
            <person name="Shenoy N."/>
            <person name="Sisk P."/>
            <person name="Stolte C."/>
            <person name="Sykes S."/>
            <person name="Walk T."/>
            <person name="White J."/>
            <person name="Yandava C."/>
            <person name="Haas B."/>
            <person name="Nusbaum C."/>
            <person name="Birren B."/>
        </authorList>
    </citation>
    <scope>NUCLEOTIDE SEQUENCE [LARGE SCALE GENOMIC DNA]</scope>
    <source>
        <strain evidence="13">ATCC 64411 / 73-15</strain>
    </source>
</reference>
<evidence type="ECO:0000259" key="10">
    <source>
        <dbReference type="PROSITE" id="PS51767"/>
    </source>
</evidence>
<feature type="region of interest" description="Disordered" evidence="8">
    <location>
        <begin position="430"/>
        <end position="474"/>
    </location>
</feature>
<dbReference type="InterPro" id="IPR021109">
    <property type="entry name" value="Peptidase_aspartic_dom_sf"/>
</dbReference>
<keyword evidence="7" id="KW-1015">Disulfide bond</keyword>
<dbReference type="PANTHER" id="PTHR47966">
    <property type="entry name" value="BETA-SITE APP-CLEAVING ENZYME, ISOFORM A-RELATED"/>
    <property type="match status" value="1"/>
</dbReference>
<reference evidence="11" key="2">
    <citation type="submission" date="2010-05" db="EMBL/GenBank/DDBJ databases">
        <title>The Genome Sequence of Magnaporthe poae strain ATCC 64411.</title>
        <authorList>
            <consortium name="The Broad Institute Genome Sequencing Platform"/>
            <consortium name="Broad Institute Genome Sequencing Center for Infectious Disease"/>
            <person name="Ma L.-J."/>
            <person name="Dead R."/>
            <person name="Young S."/>
            <person name="Zeng Q."/>
            <person name="Koehrsen M."/>
            <person name="Alvarado L."/>
            <person name="Berlin A."/>
            <person name="Chapman S.B."/>
            <person name="Chen Z."/>
            <person name="Freedman E."/>
            <person name="Gellesch M."/>
            <person name="Goldberg J."/>
            <person name="Griggs A."/>
            <person name="Gujja S."/>
            <person name="Heilman E.R."/>
            <person name="Heiman D."/>
            <person name="Hepburn T."/>
            <person name="Howarth C."/>
            <person name="Jen D."/>
            <person name="Larson L."/>
            <person name="Mehta T."/>
            <person name="Neiman D."/>
            <person name="Pearson M."/>
            <person name="Roberts A."/>
            <person name="Saif S."/>
            <person name="Shea T."/>
            <person name="Shenoy N."/>
            <person name="Sisk P."/>
            <person name="Stolte C."/>
            <person name="Sykes S."/>
            <person name="Walk T."/>
            <person name="White J."/>
            <person name="Yandava C."/>
            <person name="Haas B."/>
            <person name="Nusbaum C."/>
            <person name="Birren B."/>
        </authorList>
    </citation>
    <scope>NUCLEOTIDE SEQUENCE</scope>
    <source>
        <strain evidence="11">ATCC 64411</strain>
    </source>
</reference>
<gene>
    <name evidence="11" type="ORF">MAPG_11758</name>
</gene>
<name>A0A0C4EG40_MAGP6</name>
<dbReference type="VEuPathDB" id="FungiDB:MAPG_11758"/>
<dbReference type="OMA" id="CEAVGFY"/>
<evidence type="ECO:0000256" key="5">
    <source>
        <dbReference type="ARBA" id="ARBA00022801"/>
    </source>
</evidence>
<dbReference type="Proteomes" id="UP000011715">
    <property type="component" value="Unassembled WGS sequence"/>
</dbReference>
<dbReference type="PRINTS" id="PR00792">
    <property type="entry name" value="PEPSIN"/>
</dbReference>
<evidence type="ECO:0000256" key="2">
    <source>
        <dbReference type="ARBA" id="ARBA00022670"/>
    </source>
</evidence>
<feature type="domain" description="Peptidase A1" evidence="10">
    <location>
        <begin position="78"/>
        <end position="394"/>
    </location>
</feature>
<keyword evidence="2" id="KW-0645">Protease</keyword>
<dbReference type="InterPro" id="IPR001461">
    <property type="entry name" value="Aspartic_peptidase_A1"/>
</dbReference>
<evidence type="ECO:0000256" key="1">
    <source>
        <dbReference type="ARBA" id="ARBA00007447"/>
    </source>
</evidence>
<dbReference type="Gene3D" id="2.40.70.10">
    <property type="entry name" value="Acid Proteases"/>
    <property type="match status" value="2"/>
</dbReference>
<feature type="active site" evidence="6">
    <location>
        <position position="291"/>
    </location>
</feature>
<protein>
    <submittedName>
        <fullName evidence="11">Candidapepsin-8</fullName>
    </submittedName>
</protein>
<accession>A0A0C4EG40</accession>
<evidence type="ECO:0000313" key="13">
    <source>
        <dbReference type="Proteomes" id="UP000011715"/>
    </source>
</evidence>
<evidence type="ECO:0000256" key="6">
    <source>
        <dbReference type="PIRSR" id="PIRSR601461-1"/>
    </source>
</evidence>
<reference evidence="12" key="4">
    <citation type="journal article" date="2015" name="G3 (Bethesda)">
        <title>Genome sequences of three phytopathogenic species of the Magnaporthaceae family of fungi.</title>
        <authorList>
            <person name="Okagaki L.H."/>
            <person name="Nunes C.C."/>
            <person name="Sailsbery J."/>
            <person name="Clay B."/>
            <person name="Brown D."/>
            <person name="John T."/>
            <person name="Oh Y."/>
            <person name="Young N."/>
            <person name="Fitzgerald M."/>
            <person name="Haas B.J."/>
            <person name="Zeng Q."/>
            <person name="Young S."/>
            <person name="Adiconis X."/>
            <person name="Fan L."/>
            <person name="Levin J.Z."/>
            <person name="Mitchell T.K."/>
            <person name="Okubara P.A."/>
            <person name="Farman M.L."/>
            <person name="Kohn L.M."/>
            <person name="Birren B."/>
            <person name="Ma L.-J."/>
            <person name="Dean R.A."/>
        </authorList>
    </citation>
    <scope>NUCLEOTIDE SEQUENCE</scope>
    <source>
        <strain evidence="12">ATCC 64411 / 73-15</strain>
    </source>
</reference>
<feature type="signal peptide" evidence="9">
    <location>
        <begin position="1"/>
        <end position="27"/>
    </location>
</feature>
<dbReference type="Pfam" id="PF00026">
    <property type="entry name" value="Asp"/>
    <property type="match status" value="1"/>
</dbReference>
<dbReference type="EMBL" id="ADBL01002945">
    <property type="status" value="NOT_ANNOTATED_CDS"/>
    <property type="molecule type" value="Genomic_DNA"/>
</dbReference>
<organism evidence="12 13">
    <name type="scientific">Magnaporthiopsis poae (strain ATCC 64411 / 73-15)</name>
    <name type="common">Kentucky bluegrass fungus</name>
    <name type="synonym">Magnaporthe poae</name>
    <dbReference type="NCBI Taxonomy" id="644358"/>
    <lineage>
        <taxon>Eukaryota</taxon>
        <taxon>Fungi</taxon>
        <taxon>Dikarya</taxon>
        <taxon>Ascomycota</taxon>
        <taxon>Pezizomycotina</taxon>
        <taxon>Sordariomycetes</taxon>
        <taxon>Sordariomycetidae</taxon>
        <taxon>Magnaporthales</taxon>
        <taxon>Magnaporthaceae</taxon>
        <taxon>Magnaporthiopsis</taxon>
    </lineage>
</organism>
<comment type="similarity">
    <text evidence="1">Belongs to the peptidase A1 family.</text>
</comment>
<dbReference type="PANTHER" id="PTHR47966:SF65">
    <property type="entry name" value="ASPARTIC-TYPE ENDOPEPTIDASE"/>
    <property type="match status" value="1"/>
</dbReference>
<evidence type="ECO:0000256" key="4">
    <source>
        <dbReference type="ARBA" id="ARBA00022750"/>
    </source>
</evidence>
<dbReference type="InterPro" id="IPR033876">
    <property type="entry name" value="SAP-like"/>
</dbReference>
<evidence type="ECO:0000256" key="8">
    <source>
        <dbReference type="SAM" id="MobiDB-lite"/>
    </source>
</evidence>
<dbReference type="STRING" id="644358.A0A0C4EG40"/>
<reference evidence="11" key="3">
    <citation type="submission" date="2011-03" db="EMBL/GenBank/DDBJ databases">
        <title>Annotation of Magnaporthe poae ATCC 64411.</title>
        <authorList>
            <person name="Ma L.-J."/>
            <person name="Dead R."/>
            <person name="Young S.K."/>
            <person name="Zeng Q."/>
            <person name="Gargeya S."/>
            <person name="Fitzgerald M."/>
            <person name="Haas B."/>
            <person name="Abouelleil A."/>
            <person name="Alvarado L."/>
            <person name="Arachchi H.M."/>
            <person name="Berlin A."/>
            <person name="Brown A."/>
            <person name="Chapman S.B."/>
            <person name="Chen Z."/>
            <person name="Dunbar C."/>
            <person name="Freedman E."/>
            <person name="Gearin G."/>
            <person name="Gellesch M."/>
            <person name="Goldberg J."/>
            <person name="Griggs A."/>
            <person name="Gujja S."/>
            <person name="Heiman D."/>
            <person name="Howarth C."/>
            <person name="Larson L."/>
            <person name="Lui A."/>
            <person name="MacDonald P.J.P."/>
            <person name="Mehta T."/>
            <person name="Montmayeur A."/>
            <person name="Murphy C."/>
            <person name="Neiman D."/>
            <person name="Pearson M."/>
            <person name="Priest M."/>
            <person name="Roberts A."/>
            <person name="Saif S."/>
            <person name="Shea T."/>
            <person name="Shenoy N."/>
            <person name="Sisk P."/>
            <person name="Stolte C."/>
            <person name="Sykes S."/>
            <person name="Yandava C."/>
            <person name="Wortman J."/>
            <person name="Nusbaum C."/>
            <person name="Birren B."/>
        </authorList>
    </citation>
    <scope>NUCLEOTIDE SEQUENCE</scope>
    <source>
        <strain evidence="11">ATCC 64411</strain>
    </source>
</reference>
<reference evidence="12" key="5">
    <citation type="submission" date="2015-06" db="UniProtKB">
        <authorList>
            <consortium name="EnsemblFungi"/>
        </authorList>
    </citation>
    <scope>IDENTIFICATION</scope>
    <source>
        <strain evidence="12">ATCC 64411</strain>
    </source>
</reference>
<feature type="disulfide bond" evidence="7">
    <location>
        <begin position="326"/>
        <end position="359"/>
    </location>
</feature>
<evidence type="ECO:0000256" key="3">
    <source>
        <dbReference type="ARBA" id="ARBA00022729"/>
    </source>
</evidence>
<evidence type="ECO:0000256" key="9">
    <source>
        <dbReference type="SAM" id="SignalP"/>
    </source>
</evidence>
<evidence type="ECO:0000313" key="12">
    <source>
        <dbReference type="EnsemblFungi" id="MAPG_11758T0"/>
    </source>
</evidence>
<dbReference type="InterPro" id="IPR033121">
    <property type="entry name" value="PEPTIDASE_A1"/>
</dbReference>
<dbReference type="SUPFAM" id="SSF50630">
    <property type="entry name" value="Acid proteases"/>
    <property type="match status" value="1"/>
</dbReference>
<dbReference type="EMBL" id="GL877015">
    <property type="protein sequence ID" value="KLU92903.1"/>
    <property type="molecule type" value="Genomic_DNA"/>
</dbReference>
<dbReference type="PROSITE" id="PS51767">
    <property type="entry name" value="PEPTIDASE_A1"/>
    <property type="match status" value="1"/>
</dbReference>
<dbReference type="EnsemblFungi" id="MAPG_11758T0">
    <property type="protein sequence ID" value="MAPG_11758T0"/>
    <property type="gene ID" value="MAPG_11758"/>
</dbReference>
<proteinExistence type="inferred from homology"/>
<dbReference type="eggNOG" id="KOG1339">
    <property type="taxonomic scope" value="Eukaryota"/>
</dbReference>
<keyword evidence="3 9" id="KW-0732">Signal</keyword>
<dbReference type="GO" id="GO:0004190">
    <property type="term" value="F:aspartic-type endopeptidase activity"/>
    <property type="evidence" value="ECO:0007669"/>
    <property type="project" value="UniProtKB-KW"/>
</dbReference>
<evidence type="ECO:0000313" key="11">
    <source>
        <dbReference type="EMBL" id="KLU92903.1"/>
    </source>
</evidence>
<dbReference type="CDD" id="cd05474">
    <property type="entry name" value="SAP_like"/>
    <property type="match status" value="1"/>
</dbReference>